<dbReference type="InterPro" id="IPR033762">
    <property type="entry name" value="MCM_OB"/>
</dbReference>
<keyword evidence="3 4" id="KW-0067">ATP-binding</keyword>
<dbReference type="Pfam" id="PF17207">
    <property type="entry name" value="MCM_OB"/>
    <property type="match status" value="1"/>
</dbReference>
<reference evidence="3 4" key="1">
    <citation type="submission" date="2025-04" db="UniProtKB">
        <authorList>
            <consortium name="RefSeq"/>
        </authorList>
    </citation>
    <scope>IDENTIFICATION</scope>
</reference>
<proteinExistence type="predicted"/>
<keyword evidence="3 4" id="KW-0547">Nucleotide-binding</keyword>
<protein>
    <submittedName>
        <fullName evidence="3 4">Probable DNA helicase MCM9</fullName>
    </submittedName>
</protein>
<dbReference type="RefSeq" id="XP_039127245.1">
    <property type="nucleotide sequence ID" value="XM_039271311.1"/>
</dbReference>
<sequence>MFPSIGRMRVKHRGVLLTLKGTVIRSASVKMIEGEKEYECRRCRHRFKVYPELETGNPIRLPTSCPSKVRKSIIQILSASCGDDKFSGGLFG</sequence>
<organism evidence="2 5">
    <name type="scientific">Dioscorea cayennensis subsp. rotundata</name>
    <name type="common">White Guinea yam</name>
    <name type="synonym">Dioscorea rotundata</name>
    <dbReference type="NCBI Taxonomy" id="55577"/>
    <lineage>
        <taxon>Eukaryota</taxon>
        <taxon>Viridiplantae</taxon>
        <taxon>Streptophyta</taxon>
        <taxon>Embryophyta</taxon>
        <taxon>Tracheophyta</taxon>
        <taxon>Spermatophyta</taxon>
        <taxon>Magnoliopsida</taxon>
        <taxon>Liliopsida</taxon>
        <taxon>Dioscoreales</taxon>
        <taxon>Dioscoreaceae</taxon>
        <taxon>Dioscorea</taxon>
    </lineage>
</organism>
<dbReference type="GO" id="GO:0004386">
    <property type="term" value="F:helicase activity"/>
    <property type="evidence" value="ECO:0007669"/>
    <property type="project" value="UniProtKB-KW"/>
</dbReference>
<dbReference type="AlphaFoldDB" id="A0AB40BKW8"/>
<dbReference type="RefSeq" id="XP_039127244.1">
    <property type="nucleotide sequence ID" value="XM_039271310.1"/>
</dbReference>
<keyword evidence="2" id="KW-1185">Reference proteome</keyword>
<accession>A0AB40BKW8</accession>
<evidence type="ECO:0000313" key="4">
    <source>
        <dbReference type="RefSeq" id="XP_039127245.1"/>
    </source>
</evidence>
<dbReference type="Proteomes" id="UP001515500">
    <property type="component" value="Chromosome 6"/>
</dbReference>
<evidence type="ECO:0000313" key="2">
    <source>
        <dbReference type="Proteomes" id="UP001515500"/>
    </source>
</evidence>
<evidence type="ECO:0000313" key="5">
    <source>
        <dbReference type="RefSeq" id="XP_039127246.1"/>
    </source>
</evidence>
<evidence type="ECO:0000259" key="1">
    <source>
        <dbReference type="Pfam" id="PF17207"/>
    </source>
</evidence>
<dbReference type="RefSeq" id="XP_039127246.1">
    <property type="nucleotide sequence ID" value="XM_039271312.1"/>
</dbReference>
<dbReference type="GeneID" id="120263420"/>
<dbReference type="InterPro" id="IPR012340">
    <property type="entry name" value="NA-bd_OB-fold"/>
</dbReference>
<keyword evidence="3 4" id="KW-0347">Helicase</keyword>
<feature type="domain" description="MCM OB" evidence="1">
    <location>
        <begin position="7"/>
        <end position="68"/>
    </location>
</feature>
<name>A0AB40BKW8_DIOCR</name>
<dbReference type="SUPFAM" id="SSF50249">
    <property type="entry name" value="Nucleic acid-binding proteins"/>
    <property type="match status" value="1"/>
</dbReference>
<evidence type="ECO:0000313" key="3">
    <source>
        <dbReference type="RefSeq" id="XP_039127244.1"/>
    </source>
</evidence>
<gene>
    <name evidence="3 4 5" type="primary">LOC120263420</name>
</gene>
<keyword evidence="3 4" id="KW-0378">Hydrolase</keyword>